<evidence type="ECO:0000259" key="1">
    <source>
        <dbReference type="Pfam" id="PF08818"/>
    </source>
</evidence>
<dbReference type="SUPFAM" id="SSF159888">
    <property type="entry name" value="YdhG-like"/>
    <property type="match status" value="1"/>
</dbReference>
<dbReference type="Proteomes" id="UP001343698">
    <property type="component" value="Unassembled WGS sequence"/>
</dbReference>
<dbReference type="InterPro" id="IPR014922">
    <property type="entry name" value="YdhG-like"/>
</dbReference>
<dbReference type="Gene3D" id="3.90.1150.200">
    <property type="match status" value="1"/>
</dbReference>
<dbReference type="Pfam" id="PF08818">
    <property type="entry name" value="DUF1801"/>
    <property type="match status" value="1"/>
</dbReference>
<evidence type="ECO:0000313" key="3">
    <source>
        <dbReference type="Proteomes" id="UP001343698"/>
    </source>
</evidence>
<organism evidence="2 3">
    <name type="scientific">Maribacter flavus</name>
    <dbReference type="NCBI Taxonomy" id="1658664"/>
    <lineage>
        <taxon>Bacteria</taxon>
        <taxon>Pseudomonadati</taxon>
        <taxon>Bacteroidota</taxon>
        <taxon>Flavobacteriia</taxon>
        <taxon>Flavobacteriales</taxon>
        <taxon>Flavobacteriaceae</taxon>
        <taxon>Maribacter</taxon>
    </lineage>
</organism>
<protein>
    <submittedName>
        <fullName evidence="2">DUF1801 domain-containing protein</fullName>
    </submittedName>
</protein>
<evidence type="ECO:0000313" key="2">
    <source>
        <dbReference type="EMBL" id="MEE1974211.1"/>
    </source>
</evidence>
<gene>
    <name evidence="2" type="ORF">V1H85_17265</name>
</gene>
<comment type="caution">
    <text evidence="2">The sequence shown here is derived from an EMBL/GenBank/DDBJ whole genome shotgun (WGS) entry which is preliminary data.</text>
</comment>
<proteinExistence type="predicted"/>
<feature type="domain" description="YdhG-like" evidence="1">
    <location>
        <begin position="37"/>
        <end position="127"/>
    </location>
</feature>
<sequence>MNFLILNLYPRWHLPISTMIKASDFESYVAHFPIEIQEQLRVLQKLVKETAPQAVEGISYGIPAYKLNGKPLVYFAAHKKHFGFYATPSAHAAFETELAGYKKGKGSVQFPFDEKLPLGLIKKMVSYKIRELNN</sequence>
<dbReference type="EMBL" id="JAZDDF010000014">
    <property type="protein sequence ID" value="MEE1974211.1"/>
    <property type="molecule type" value="Genomic_DNA"/>
</dbReference>
<keyword evidence="3" id="KW-1185">Reference proteome</keyword>
<reference evidence="2 3" key="1">
    <citation type="submission" date="2024-01" db="EMBL/GenBank/DDBJ databases">
        <title>Maribacter spp. originated from different algae showed divergent polysaccharides utilization ability.</title>
        <authorList>
            <person name="Wang H."/>
            <person name="Wu Y."/>
        </authorList>
    </citation>
    <scope>NUCLEOTIDE SEQUENCE [LARGE SCALE GENOMIC DNA]</scope>
    <source>
        <strain evidence="2 3">KPT27_14</strain>
    </source>
</reference>
<name>A0ABU7IMM9_9FLAO</name>
<accession>A0ABU7IMM9</accession>
<dbReference type="RefSeq" id="WP_272637398.1">
    <property type="nucleotide sequence ID" value="NZ_JAZDDF010000014.1"/>
</dbReference>